<dbReference type="PANTHER" id="PTHR47508:SF1">
    <property type="entry name" value="NON-SPECIFIC SERINE_THREONINE PROTEIN KINASE"/>
    <property type="match status" value="1"/>
</dbReference>
<evidence type="ECO:0000256" key="12">
    <source>
        <dbReference type="ARBA" id="ARBA00048679"/>
    </source>
</evidence>
<dbReference type="Gene3D" id="3.40.50.300">
    <property type="entry name" value="P-loop containing nucleotide triphosphate hydrolases"/>
    <property type="match status" value="1"/>
</dbReference>
<dbReference type="InterPro" id="IPR004092">
    <property type="entry name" value="Mbt"/>
</dbReference>
<dbReference type="Pfam" id="PF08477">
    <property type="entry name" value="Roc"/>
    <property type="match status" value="1"/>
</dbReference>
<dbReference type="KEGG" id="bgt:106067596"/>
<evidence type="ECO:0000256" key="2">
    <source>
        <dbReference type="ARBA" id="ARBA00012513"/>
    </source>
</evidence>
<evidence type="ECO:0000313" key="16">
    <source>
        <dbReference type="Proteomes" id="UP001165740"/>
    </source>
</evidence>
<dbReference type="PROSITE" id="PS51450">
    <property type="entry name" value="LRR"/>
    <property type="match status" value="1"/>
</dbReference>
<keyword evidence="4" id="KW-0433">Leucine-rich repeat</keyword>
<feature type="region of interest" description="Disordered" evidence="14">
    <location>
        <begin position="2865"/>
        <end position="2964"/>
    </location>
</feature>
<dbReference type="OrthoDB" id="10252328at2759"/>
<feature type="compositionally biased region" description="Acidic residues" evidence="14">
    <location>
        <begin position="139"/>
        <end position="154"/>
    </location>
</feature>
<dbReference type="Gene3D" id="3.30.310.200">
    <property type="match status" value="1"/>
</dbReference>
<dbReference type="CDD" id="cd20102">
    <property type="entry name" value="MBT_L3MBTL1-like_rpt2"/>
    <property type="match status" value="1"/>
</dbReference>
<feature type="compositionally biased region" description="Polar residues" evidence="14">
    <location>
        <begin position="2953"/>
        <end position="2964"/>
    </location>
</feature>
<name>A0A9U8ECN7_BIOGL</name>
<dbReference type="GO" id="GO:0009966">
    <property type="term" value="P:regulation of signal transduction"/>
    <property type="evidence" value="ECO:0007669"/>
    <property type="project" value="UniProtKB-ARBA"/>
</dbReference>
<dbReference type="SUPFAM" id="SSF52200">
    <property type="entry name" value="Toll/Interleukin receptor TIR domain"/>
    <property type="match status" value="1"/>
</dbReference>
<dbReference type="SMART" id="SM00369">
    <property type="entry name" value="LRR_TYP"/>
    <property type="match status" value="6"/>
</dbReference>
<dbReference type="GO" id="GO:0006355">
    <property type="term" value="P:regulation of DNA-templated transcription"/>
    <property type="evidence" value="ECO:0007669"/>
    <property type="project" value="InterPro"/>
</dbReference>
<dbReference type="SMART" id="SM00561">
    <property type="entry name" value="MBT"/>
    <property type="match status" value="1"/>
</dbReference>
<dbReference type="RefSeq" id="XP_013082248.2">
    <property type="nucleotide sequence ID" value="XM_013226794.2"/>
</dbReference>
<feature type="repeat" description="MBT" evidence="13">
    <location>
        <begin position="1075"/>
        <end position="1182"/>
    </location>
</feature>
<keyword evidence="3" id="KW-0723">Serine/threonine-protein kinase</keyword>
<sequence>MPPKGKKGGPEKQYEDDYMKSGDVKKAISKTPVPPSDPPPPVTSKGKGRVIKKHINEIHTEKAINVPKKKNVLQDNVTQKRPVQQLKSQKKNFMQKTFEAAQKTTEALATEYAEDQESEEESKPDLEELEESERNSVVEEQEREQEASDSEDEQEKYMHEEVMEREQEASDSEDEQEKYMHEEVMQREQEASDTEEEFKGKSSLMIEIKNFPKSKLKKFGKRYDPVDDIEVENESINKSLEPKTLNQKLLCYDFWNSDCYPVHKLKYIVLQIPARAWVTLNFSGLSQLTDMTFAILNNLKTSEEVRFNSVRGIILDGCFLLTNSGLEWMADTFPNLSLLSLVGCNKVTTAGLLALSKKCPNLSSMDFSGTSINYLPKRWIKGEGIKMTGCSVIFPVTPSDVTIRKEDTFKDDSKNLYKICIIRREKVQASLLSAMNGESQKSLPDFVQYRPEIADGELAASVIEIHETLSSLMITDQSLVVITSQLEDKTKLQEEVSSISAHILDILGKNALVHFLLVGFSHKANVSVSQIKEEVEKYLHKVGGVIKDNNFSLLNAETNLAVNIQLEYAAARRLQENISKMTLNCTEINLEKTDGQQMIKNLCQHAKHLYTSEDLTYSKDIYDWAKTFHSNCPQELQSGIHSLSKAADLIGTSSGFTDRLRPFGAVHFLTSLGKICMFTNLHGDTMVCNTRWLCDCLNLLLSPSSLTVANNGLDHTISDDALVWPMEILENETKKKNLSWDKIEQVLIEFPYPWFKTPSSLTSLFSLPENPTMSTKIFTDFQKKTDEGGIHLVYSFVLNQIITPALSQEIIMRTVKLHIPVHVWKTGVVVYDSIVALMIGYTGVSKVLNLCAYMMSSDEKDSSIQLIYNTAEKYKTVVEYVLRSAGFSWELLRNVSESIATPPENICGVIHGHVLKASEPDTCKQCGINPVQASLLTAMELSIKPSFLSQNLVKSADLKGKMEGSAIEFTGPSNIKIAAVIDPFGCHQCCVLLMQGIVKLLKISIISSNLDQICVDLGQMKILVKIKENEEVIDVSNFLDNTLLQGETITFKLKQHIPFVIEVYLGPRLLSSIPMPYHRYELRVSSSAFQEDINTAMVTVKENNFKSSTSAIQIGMRLEAVDHKNPHLICVASITDINQENGQVLIHFDGWSDGYDYWADVDSEYLHPVGFMACRGDDLSQKIHLRPELQPPSRYQKEFKWLTYLKEVDAEPVPYECFTEQQIDSTPPDLINQIQSEIGFNSFFMSKNSVNQACPYNPMTSQSLENQSKLHASKLEEKIQAGEMDQILETQKDFFCFLPVSLSLQSLRFPELSNVFSNKEQKLHFLCPGQNLDVHLVNHPGLQLATEQYGHLKNWSNSLKMSIGLMLLQKCILPSDTSSIIVETKILPMNKRSQLEVAFKRLLRLYLMHCLFFRVTEDLSAEQLSSIQKILETAEKSDEKGFSKIFSKAHTQGSLLCNAHKLASSPSSGIFSFPLHTFQNVGSNISIIHLENNPLETLPEEFFSIFPNLTQLWLDGCKLSELPSFKENKSLEELHIKGNCLLSLPDNTSHCTSLKILDVSNNPLEILPQVVSALVSLTELYADNIGTVDLEIISPLKHLRKLSLAYNYIDFIPDAFSLLPLTYLDMSGLPFIEKRMSLAAPLLNSFLDKYTVYHRLTAKERTEMIEKIENTSEKLSNAAKVTEMNKILFQKYPRLGKMSEQQDLSIPDSILKITTLETLILPFHAFVSVPDSISNMTSLETLIVESNPNLESVSPEIAKLPIKKLHLRECIHLKTPPKEVVRRGFSAVFGYLKRLLQGYVSCKRTKLMTVGLGGAGKTSLVRALTNIQHTFNFDYAERITDGIDITEWLVDVSNIAIENEVENTQPLHFSVWDFAGQTVYYNTHQFFLSNRAVYLLLWNIRLGFEHAGLDFWLSSIACHAPKAPILVVGTHCDKVKKGKLPIEELRRRFPQIVGFHFVSSYSGEGISELQDNIIKSALAQTYMGEKIPEAWLTLERQIDKLRENKALLKFHEVEDVGNTVGILDNVELVQAVQFLHDLGSVQFFNTPFLKSHVVIVSQWIVDVMACIVTVHEGPIKEGKFYYTDMPTVWARYPEELHPWLLRLTEEFDLTFPLSNEEANIVPCLLPNAEPQYDFAPVNKDNNERETKMIYNFDYLPAGLFNRVQVRLHQFSDSSVMWKTGFMLKKNNHRALLHQTSNTQVLVIARGCRPENTLFLVHEVFECLITDSYSGVSYDFSIPCAECLEEIDPCMFPASKIKRAFELKVPFLQCDKNFHIISIPEIMSTLPPDPNADFDDHLGRSIRELQELDETVAVRVFFIYSKRNIPDLALADKVTSPTRILEDMRAAGYNVSYCDDVEKSNMESLTLAIKSAQVVVVGISDEFIESAKCRDLIIYIKQTLHKTMILAAIGTTLAWQKTDINLILADEVFIKMTQVERYDSKIQELVEAVKSRRHKKKQVTYPECFISYCWANSKMAVDLGSATKEGALGWGDPRKIKEFLQSKGVSCWLDIEQMGQEGFFEDIADGLRKAKVMVACVSDEYAASKNCKMEFRFAVSTLKIPSILAVVGTGYSWERSEIGLLTVGHSQYCPKINLQYDNPTGLLELYAEVQKYLPQSSTTTITDSDRSHSPHNAIAFQEVLELTQRKLLRQISLYSSTMDMEIYPRIIVIDLKNKDEETKSDVTQNISSPESPADHTCSPPEVEPKKESGVELQETNASIDDESRKSKYCFKVLCEHEMGWHEMSTEIKFPEKEGLDLEEYLKSVAPYMARILAVLKYSTVNLPIVTTPQGEHMRKKFEEWSTRSTSEFQSEYSIILQSVIEEDEQRTYGGLKRCHMPNGKILWLCSKHEKSSFTLTEEKYKHHLTGDNDRATKFDDEMEDEESESRPNSVMKTETVPKQENTQVTKSVGETKSQLEVTPNEEKEEEQKAVKVVSPVGGHVLPRRPKLVKRSTGSKKTTSQACSLM</sequence>
<evidence type="ECO:0000256" key="1">
    <source>
        <dbReference type="ARBA" id="ARBA00009634"/>
    </source>
</evidence>
<dbReference type="EC" id="2.7.11.1" evidence="2"/>
<feature type="compositionally biased region" description="Pro residues" evidence="14">
    <location>
        <begin position="32"/>
        <end position="42"/>
    </location>
</feature>
<feature type="compositionally biased region" description="Polar residues" evidence="14">
    <location>
        <begin position="2885"/>
        <end position="2916"/>
    </location>
</feature>
<dbReference type="Pfam" id="PF25497">
    <property type="entry name" value="COR-B"/>
    <property type="match status" value="1"/>
</dbReference>
<dbReference type="Proteomes" id="UP001165740">
    <property type="component" value="Chromosome 13"/>
</dbReference>
<evidence type="ECO:0000256" key="5">
    <source>
        <dbReference type="ARBA" id="ARBA00022679"/>
    </source>
</evidence>
<dbReference type="Gene3D" id="3.40.50.10140">
    <property type="entry name" value="Toll/interleukin-1 receptor homology (TIR) domain"/>
    <property type="match status" value="1"/>
</dbReference>
<feature type="compositionally biased region" description="Polar residues" evidence="14">
    <location>
        <begin position="73"/>
        <end position="95"/>
    </location>
</feature>
<gene>
    <name evidence="17" type="primary">LOC106067596</name>
</gene>
<feature type="domain" description="Roc" evidence="15">
    <location>
        <begin position="1798"/>
        <end position="1980"/>
    </location>
</feature>
<comment type="catalytic activity">
    <reaction evidence="11">
        <text>L-threonyl-[protein] + ATP = O-phospho-L-threonyl-[protein] + ADP + H(+)</text>
        <dbReference type="Rhea" id="RHEA:46608"/>
        <dbReference type="Rhea" id="RHEA-COMP:11060"/>
        <dbReference type="Rhea" id="RHEA-COMP:11605"/>
        <dbReference type="ChEBI" id="CHEBI:15378"/>
        <dbReference type="ChEBI" id="CHEBI:30013"/>
        <dbReference type="ChEBI" id="CHEBI:30616"/>
        <dbReference type="ChEBI" id="CHEBI:61977"/>
        <dbReference type="ChEBI" id="CHEBI:456216"/>
        <dbReference type="EC" id="2.7.11.1"/>
    </reaction>
</comment>
<dbReference type="InterPro" id="IPR035897">
    <property type="entry name" value="Toll_tir_struct_dom_sf"/>
</dbReference>
<evidence type="ECO:0000256" key="4">
    <source>
        <dbReference type="ARBA" id="ARBA00022614"/>
    </source>
</evidence>
<keyword evidence="6" id="KW-0677">Repeat</keyword>
<dbReference type="Gene3D" id="1.10.10.10">
    <property type="entry name" value="Winged helix-like DNA-binding domain superfamily/Winged helix DNA-binding domain"/>
    <property type="match status" value="1"/>
</dbReference>
<dbReference type="SUPFAM" id="SSF63748">
    <property type="entry name" value="Tudor/PWWP/MBT"/>
    <property type="match status" value="1"/>
</dbReference>
<keyword evidence="16" id="KW-1185">Reference proteome</keyword>
<keyword evidence="5" id="KW-0808">Transferase</keyword>
<evidence type="ECO:0000256" key="14">
    <source>
        <dbReference type="SAM" id="MobiDB-lite"/>
    </source>
</evidence>
<evidence type="ECO:0000256" key="8">
    <source>
        <dbReference type="ARBA" id="ARBA00022777"/>
    </source>
</evidence>
<dbReference type="Pfam" id="PF16095">
    <property type="entry name" value="COR-A"/>
    <property type="match status" value="1"/>
</dbReference>
<feature type="compositionally biased region" description="Basic and acidic residues" evidence="14">
    <location>
        <begin position="177"/>
        <end position="190"/>
    </location>
</feature>
<evidence type="ECO:0000313" key="17">
    <source>
        <dbReference type="RefSeq" id="XP_013082248.2"/>
    </source>
</evidence>
<dbReference type="InterPro" id="IPR027417">
    <property type="entry name" value="P-loop_NTPase"/>
</dbReference>
<dbReference type="GO" id="GO:0005634">
    <property type="term" value="C:nucleus"/>
    <property type="evidence" value="ECO:0007669"/>
    <property type="project" value="InterPro"/>
</dbReference>
<dbReference type="InterPro" id="IPR036388">
    <property type="entry name" value="WH-like_DNA-bd_sf"/>
</dbReference>
<dbReference type="GO" id="GO:0007165">
    <property type="term" value="P:signal transduction"/>
    <property type="evidence" value="ECO:0007669"/>
    <property type="project" value="InterPro"/>
</dbReference>
<dbReference type="SUPFAM" id="SSF52540">
    <property type="entry name" value="P-loop containing nucleoside triphosphate hydrolases"/>
    <property type="match status" value="1"/>
</dbReference>
<evidence type="ECO:0000259" key="15">
    <source>
        <dbReference type="PROSITE" id="PS51424"/>
    </source>
</evidence>
<dbReference type="InterPro" id="IPR003591">
    <property type="entry name" value="Leu-rich_rpt_typical-subtyp"/>
</dbReference>
<dbReference type="PROSITE" id="PS51079">
    <property type="entry name" value="MBT"/>
    <property type="match status" value="1"/>
</dbReference>
<dbReference type="Gene3D" id="3.30.70.1390">
    <property type="entry name" value="ROC domain from the Parkinson's disease-associated leucine-rich repeat kinase 2"/>
    <property type="match status" value="1"/>
</dbReference>
<dbReference type="GeneID" id="106067596"/>
<feature type="region of interest" description="Disordered" evidence="14">
    <location>
        <begin position="63"/>
        <end position="199"/>
    </location>
</feature>
<dbReference type="GO" id="GO:0005524">
    <property type="term" value="F:ATP binding"/>
    <property type="evidence" value="ECO:0007669"/>
    <property type="project" value="UniProtKB-KW"/>
</dbReference>
<dbReference type="Gene3D" id="3.80.10.10">
    <property type="entry name" value="Ribonuclease Inhibitor"/>
    <property type="match status" value="3"/>
</dbReference>
<dbReference type="InterPro" id="IPR000157">
    <property type="entry name" value="TIR_dom"/>
</dbReference>
<accession>A0A9U8ECN7</accession>
<dbReference type="InterPro" id="IPR001611">
    <property type="entry name" value="Leu-rich_rpt"/>
</dbReference>
<dbReference type="Pfam" id="PF13676">
    <property type="entry name" value="TIR_2"/>
    <property type="match status" value="1"/>
</dbReference>
<dbReference type="InterPro" id="IPR057263">
    <property type="entry name" value="COR-B"/>
</dbReference>
<keyword evidence="10" id="KW-0342">GTP-binding</keyword>
<organism evidence="16 17">
    <name type="scientific">Biomphalaria glabrata</name>
    <name type="common">Bloodfluke planorb</name>
    <name type="synonym">Freshwater snail</name>
    <dbReference type="NCBI Taxonomy" id="6526"/>
    <lineage>
        <taxon>Eukaryota</taxon>
        <taxon>Metazoa</taxon>
        <taxon>Spiralia</taxon>
        <taxon>Lophotrochozoa</taxon>
        <taxon>Mollusca</taxon>
        <taxon>Gastropoda</taxon>
        <taxon>Heterobranchia</taxon>
        <taxon>Euthyneura</taxon>
        <taxon>Panpulmonata</taxon>
        <taxon>Hygrophila</taxon>
        <taxon>Lymnaeoidea</taxon>
        <taxon>Planorbidae</taxon>
        <taxon>Biomphalaria</taxon>
    </lineage>
</organism>
<reference evidence="17" key="1">
    <citation type="submission" date="2025-08" db="UniProtKB">
        <authorList>
            <consortium name="RefSeq"/>
        </authorList>
    </citation>
    <scope>IDENTIFICATION</scope>
</reference>
<dbReference type="InterPro" id="IPR020859">
    <property type="entry name" value="ROC"/>
</dbReference>
<evidence type="ECO:0000256" key="3">
    <source>
        <dbReference type="ARBA" id="ARBA00022527"/>
    </source>
</evidence>
<keyword evidence="8" id="KW-0418">Kinase</keyword>
<feature type="region of interest" description="Disordered" evidence="14">
    <location>
        <begin position="2678"/>
        <end position="2718"/>
    </location>
</feature>
<dbReference type="SUPFAM" id="SSF52058">
    <property type="entry name" value="L domain-like"/>
    <property type="match status" value="1"/>
</dbReference>
<dbReference type="GO" id="GO:0004674">
    <property type="term" value="F:protein serine/threonine kinase activity"/>
    <property type="evidence" value="ECO:0007669"/>
    <property type="project" value="UniProtKB-KW"/>
</dbReference>
<feature type="compositionally biased region" description="Basic residues" evidence="14">
    <location>
        <begin position="2940"/>
        <end position="2952"/>
    </location>
</feature>
<dbReference type="PANTHER" id="PTHR47508">
    <property type="entry name" value="SAM DOMAIN-CONTAINING PROTEIN-RELATED"/>
    <property type="match status" value="1"/>
</dbReference>
<evidence type="ECO:0000256" key="13">
    <source>
        <dbReference type="PROSITE-ProRule" id="PRU00459"/>
    </source>
</evidence>
<feature type="compositionally biased region" description="Basic and acidic residues" evidence="14">
    <location>
        <begin position="2865"/>
        <end position="2874"/>
    </location>
</feature>
<feature type="compositionally biased region" description="Basic and acidic residues" evidence="14">
    <location>
        <begin position="121"/>
        <end position="137"/>
    </location>
</feature>
<proteinExistence type="inferred from homology"/>
<dbReference type="InterPro" id="IPR032171">
    <property type="entry name" value="COR-A"/>
</dbReference>
<evidence type="ECO:0000256" key="7">
    <source>
        <dbReference type="ARBA" id="ARBA00022741"/>
    </source>
</evidence>
<feature type="compositionally biased region" description="Basic and acidic residues" evidence="14">
    <location>
        <begin position="8"/>
        <end position="26"/>
    </location>
</feature>
<dbReference type="InterPro" id="IPR032675">
    <property type="entry name" value="LRR_dom_sf"/>
</dbReference>
<evidence type="ECO:0000256" key="6">
    <source>
        <dbReference type="ARBA" id="ARBA00022737"/>
    </source>
</evidence>
<dbReference type="Gene3D" id="2.30.30.140">
    <property type="match status" value="1"/>
</dbReference>
<keyword evidence="7" id="KW-0547">Nucleotide-binding</keyword>
<dbReference type="OMA" id="DSSVMWK"/>
<dbReference type="SUPFAM" id="SSF52047">
    <property type="entry name" value="RNI-like"/>
    <property type="match status" value="1"/>
</dbReference>
<dbReference type="PRINTS" id="PR00449">
    <property type="entry name" value="RASTRNSFRMNG"/>
</dbReference>
<comment type="similarity">
    <text evidence="1">Belongs to the Toll-like receptor family.</text>
</comment>
<protein>
    <recommendedName>
        <fullName evidence="2">non-specific serine/threonine protein kinase</fullName>
        <ecNumber evidence="2">2.7.11.1</ecNumber>
    </recommendedName>
</protein>
<keyword evidence="9" id="KW-0067">ATP-binding</keyword>
<comment type="catalytic activity">
    <reaction evidence="12">
        <text>L-seryl-[protein] + ATP = O-phospho-L-seryl-[protein] + ADP + H(+)</text>
        <dbReference type="Rhea" id="RHEA:17989"/>
        <dbReference type="Rhea" id="RHEA-COMP:9863"/>
        <dbReference type="Rhea" id="RHEA-COMP:11604"/>
        <dbReference type="ChEBI" id="CHEBI:15378"/>
        <dbReference type="ChEBI" id="CHEBI:29999"/>
        <dbReference type="ChEBI" id="CHEBI:30616"/>
        <dbReference type="ChEBI" id="CHEBI:83421"/>
        <dbReference type="ChEBI" id="CHEBI:456216"/>
        <dbReference type="EC" id="2.7.11.1"/>
    </reaction>
</comment>
<feature type="compositionally biased region" description="Basic and acidic residues" evidence="14">
    <location>
        <begin position="155"/>
        <end position="168"/>
    </location>
</feature>
<dbReference type="SMART" id="SM00364">
    <property type="entry name" value="LRR_BAC"/>
    <property type="match status" value="3"/>
</dbReference>
<evidence type="ECO:0000256" key="10">
    <source>
        <dbReference type="ARBA" id="ARBA00023134"/>
    </source>
</evidence>
<feature type="compositionally biased region" description="Polar residues" evidence="14">
    <location>
        <begin position="2680"/>
        <end position="2689"/>
    </location>
</feature>
<evidence type="ECO:0000256" key="11">
    <source>
        <dbReference type="ARBA" id="ARBA00047899"/>
    </source>
</evidence>
<evidence type="ECO:0000256" key="9">
    <source>
        <dbReference type="ARBA" id="ARBA00022840"/>
    </source>
</evidence>
<feature type="region of interest" description="Disordered" evidence="14">
    <location>
        <begin position="1"/>
        <end position="49"/>
    </location>
</feature>
<dbReference type="Pfam" id="PF02820">
    <property type="entry name" value="MBT"/>
    <property type="match status" value="1"/>
</dbReference>
<dbReference type="PROSITE" id="PS51424">
    <property type="entry name" value="ROC"/>
    <property type="match status" value="1"/>
</dbReference>